<dbReference type="EMBL" id="JACHMP010000001">
    <property type="protein sequence ID" value="MBB5819836.1"/>
    <property type="molecule type" value="Genomic_DNA"/>
</dbReference>
<evidence type="ECO:0000313" key="2">
    <source>
        <dbReference type="EMBL" id="MBB5819836.1"/>
    </source>
</evidence>
<proteinExistence type="predicted"/>
<accession>A0A7W9MGT2</accession>
<dbReference type="Pfam" id="PF09250">
    <property type="entry name" value="Prim-Pol"/>
    <property type="match status" value="1"/>
</dbReference>
<name>A0A7W9MGT2_9ACTN</name>
<evidence type="ECO:0000313" key="3">
    <source>
        <dbReference type="Proteomes" id="UP000540685"/>
    </source>
</evidence>
<reference evidence="2 3" key="1">
    <citation type="submission" date="2020-08" db="EMBL/GenBank/DDBJ databases">
        <title>Sequencing the genomes of 1000 actinobacteria strains.</title>
        <authorList>
            <person name="Klenk H.-P."/>
        </authorList>
    </citation>
    <scope>NUCLEOTIDE SEQUENCE [LARGE SCALE GENOMIC DNA]</scope>
    <source>
        <strain evidence="2 3">DSM 46887</strain>
    </source>
</reference>
<gene>
    <name evidence="2" type="ORF">F4562_002898</name>
</gene>
<dbReference type="SUPFAM" id="SSF56747">
    <property type="entry name" value="Prim-pol domain"/>
    <property type="match status" value="1"/>
</dbReference>
<dbReference type="Gene3D" id="3.40.50.450">
    <property type="match status" value="1"/>
</dbReference>
<organism evidence="2 3">
    <name type="scientific">Streptosporangium becharense</name>
    <dbReference type="NCBI Taxonomy" id="1816182"/>
    <lineage>
        <taxon>Bacteria</taxon>
        <taxon>Bacillati</taxon>
        <taxon>Actinomycetota</taxon>
        <taxon>Actinomycetes</taxon>
        <taxon>Streptosporangiales</taxon>
        <taxon>Streptosporangiaceae</taxon>
        <taxon>Streptosporangium</taxon>
    </lineage>
</organism>
<protein>
    <recommendedName>
        <fullName evidence="1">DNA primase/polymerase bifunctional N-terminal domain-containing protein</fullName>
    </recommendedName>
</protein>
<comment type="caution">
    <text evidence="2">The sequence shown here is derived from an EMBL/GenBank/DDBJ whole genome shotgun (WGS) entry which is preliminary data.</text>
</comment>
<dbReference type="Proteomes" id="UP000540685">
    <property type="component" value="Unassembled WGS sequence"/>
</dbReference>
<dbReference type="SMART" id="SM00943">
    <property type="entry name" value="Prim-Pol"/>
    <property type="match status" value="1"/>
</dbReference>
<sequence>MSAPARRVLVTGSRAWTDTATIRTALAMQWGDGTAVLVTGACPRGADALAEQVWSGWGGRVERHPADWTGPHRTRAGLVRNAAMVALGADVCLAFIRDHSPGASHTARLADAAGIPVHRYPHPEQEPAMTSTEQLRYALACAARGWHVFPLTPGDKRPVKGFTDWEGNATTDPARIRRVWSRTPFNIGVACGPSRLVVIDLDMPKPGQTPPPAWDLPGITDGSAVFTHLCEQAGKERPDRTFTVLTRRGGAHLYFTAPVGVRLRNTSGTLGWLIDTRACGGYVVGPGSHVTLPDGTGPYCVIDASDPAPLPEWLVTRLTVPDPPPPSATPVPLPHAGQRLTRYALAALHGETDRVRTAAPGSRNHTLNAAAFALGQLIGAGALPRPLAEDALTAAGHAAGLSAREVAATVRSGLDAGQRRPRQGAA</sequence>
<feature type="domain" description="DNA primase/polymerase bifunctional N-terminal" evidence="1">
    <location>
        <begin position="138"/>
        <end position="314"/>
    </location>
</feature>
<dbReference type="RefSeq" id="WP_184537759.1">
    <property type="nucleotide sequence ID" value="NZ_JACHMP010000001.1"/>
</dbReference>
<keyword evidence="3" id="KW-1185">Reference proteome</keyword>
<dbReference type="InterPro" id="IPR019627">
    <property type="entry name" value="YAcAr"/>
</dbReference>
<dbReference type="Pfam" id="PF10686">
    <property type="entry name" value="YAcAr"/>
    <property type="match status" value="1"/>
</dbReference>
<dbReference type="InterPro" id="IPR015330">
    <property type="entry name" value="DNA_primase/pol_bifunc_N"/>
</dbReference>
<evidence type="ECO:0000259" key="1">
    <source>
        <dbReference type="SMART" id="SM00943"/>
    </source>
</evidence>
<dbReference type="CDD" id="cd04859">
    <property type="entry name" value="Prim_Pol"/>
    <property type="match status" value="1"/>
</dbReference>
<dbReference type="AlphaFoldDB" id="A0A7W9MGT2"/>